<name>A0A812NV45_9DINO</name>
<evidence type="ECO:0000313" key="2">
    <source>
        <dbReference type="EMBL" id="CAE7316159.1"/>
    </source>
</evidence>
<evidence type="ECO:0000313" key="3">
    <source>
        <dbReference type="Proteomes" id="UP000601435"/>
    </source>
</evidence>
<dbReference type="Proteomes" id="UP000601435">
    <property type="component" value="Unassembled WGS sequence"/>
</dbReference>
<reference evidence="2" key="1">
    <citation type="submission" date="2021-02" db="EMBL/GenBank/DDBJ databases">
        <authorList>
            <person name="Dougan E. K."/>
            <person name="Rhodes N."/>
            <person name="Thang M."/>
            <person name="Chan C."/>
        </authorList>
    </citation>
    <scope>NUCLEOTIDE SEQUENCE</scope>
</reference>
<accession>A0A812NV45</accession>
<evidence type="ECO:0000256" key="1">
    <source>
        <dbReference type="SAM" id="MobiDB-lite"/>
    </source>
</evidence>
<sequence length="385" mass="41769">MAAESEGAAAPPPSPRVASKASAADQSTGTSVHSRAALQRIFEKYGGDHAQSRKLTAVLESAAPHALPRERPNPKRAWARFQLEPSGAREGPGLGPEVLNRLTSEVPGSTLTPYGVGVLESEADDRGMVRVRFPWGRAELRAKDATRERRALLRRSLFSLSSLLVVLIKALGQVPWHPDRAREGPLEKDACSAFSLILKQGEETWAGLGIMKGLVAWLEEAAMYPQPTHREELLDLALLLSAVVRTRAELLRLDGVSTHPQLQAELLAADALRIHLGLLERLSRTPAPPGGLAETCRVWREVLERLGAESAKPGGAWRLVRPGAKVIDPLSEEELLASLPASSRPYARPAARDMGVGRKRSGDHQRQGPATTTLRRAGDRSKKRA</sequence>
<organism evidence="2 3">
    <name type="scientific">Symbiodinium necroappetens</name>
    <dbReference type="NCBI Taxonomy" id="1628268"/>
    <lineage>
        <taxon>Eukaryota</taxon>
        <taxon>Sar</taxon>
        <taxon>Alveolata</taxon>
        <taxon>Dinophyceae</taxon>
        <taxon>Suessiales</taxon>
        <taxon>Symbiodiniaceae</taxon>
        <taxon>Symbiodinium</taxon>
    </lineage>
</organism>
<keyword evidence="3" id="KW-1185">Reference proteome</keyword>
<feature type="region of interest" description="Disordered" evidence="1">
    <location>
        <begin position="338"/>
        <end position="385"/>
    </location>
</feature>
<proteinExistence type="predicted"/>
<dbReference type="OrthoDB" id="10367462at2759"/>
<gene>
    <name evidence="2" type="ORF">SNEC2469_LOCUS7880</name>
</gene>
<feature type="region of interest" description="Disordered" evidence="1">
    <location>
        <begin position="1"/>
        <end position="34"/>
    </location>
</feature>
<dbReference type="AlphaFoldDB" id="A0A812NV45"/>
<protein>
    <submittedName>
        <fullName evidence="2">Uncharacterized protein</fullName>
    </submittedName>
</protein>
<feature type="compositionally biased region" description="Basic and acidic residues" evidence="1">
    <location>
        <begin position="376"/>
        <end position="385"/>
    </location>
</feature>
<feature type="compositionally biased region" description="Low complexity" evidence="1">
    <location>
        <begin position="338"/>
        <end position="349"/>
    </location>
</feature>
<dbReference type="EMBL" id="CAJNJA010013230">
    <property type="protein sequence ID" value="CAE7316159.1"/>
    <property type="molecule type" value="Genomic_DNA"/>
</dbReference>
<comment type="caution">
    <text evidence="2">The sequence shown here is derived from an EMBL/GenBank/DDBJ whole genome shotgun (WGS) entry which is preliminary data.</text>
</comment>